<gene>
    <name evidence="2" type="ORF">V6N12_030302</name>
</gene>
<evidence type="ECO:0000313" key="2">
    <source>
        <dbReference type="EMBL" id="KAK8512892.1"/>
    </source>
</evidence>
<evidence type="ECO:0000313" key="3">
    <source>
        <dbReference type="Proteomes" id="UP001472677"/>
    </source>
</evidence>
<sequence>MEMSICTMAKAKAIPLMASKESNKFTKTKKTISEKSFESSFSTLEPDGPNQPHELVFTAESGPPILPSAKVDIGEELSPSMEFPFHGGPWRKLPLINAMDDRVEVR</sequence>
<name>A0ABR2C0U5_9ROSI</name>
<proteinExistence type="predicted"/>
<evidence type="ECO:0000256" key="1">
    <source>
        <dbReference type="SAM" id="MobiDB-lite"/>
    </source>
</evidence>
<protein>
    <submittedName>
        <fullName evidence="2">Uncharacterized protein</fullName>
    </submittedName>
</protein>
<feature type="region of interest" description="Disordered" evidence="1">
    <location>
        <begin position="37"/>
        <end position="61"/>
    </location>
</feature>
<keyword evidence="3" id="KW-1185">Reference proteome</keyword>
<dbReference type="Proteomes" id="UP001472677">
    <property type="component" value="Unassembled WGS sequence"/>
</dbReference>
<organism evidence="2 3">
    <name type="scientific">Hibiscus sabdariffa</name>
    <name type="common">roselle</name>
    <dbReference type="NCBI Taxonomy" id="183260"/>
    <lineage>
        <taxon>Eukaryota</taxon>
        <taxon>Viridiplantae</taxon>
        <taxon>Streptophyta</taxon>
        <taxon>Embryophyta</taxon>
        <taxon>Tracheophyta</taxon>
        <taxon>Spermatophyta</taxon>
        <taxon>Magnoliopsida</taxon>
        <taxon>eudicotyledons</taxon>
        <taxon>Gunneridae</taxon>
        <taxon>Pentapetalae</taxon>
        <taxon>rosids</taxon>
        <taxon>malvids</taxon>
        <taxon>Malvales</taxon>
        <taxon>Malvaceae</taxon>
        <taxon>Malvoideae</taxon>
        <taxon>Hibiscus</taxon>
    </lineage>
</organism>
<dbReference type="EMBL" id="JBBPBM010000071">
    <property type="protein sequence ID" value="KAK8512892.1"/>
    <property type="molecule type" value="Genomic_DNA"/>
</dbReference>
<reference evidence="2 3" key="1">
    <citation type="journal article" date="2024" name="G3 (Bethesda)">
        <title>Genome assembly of Hibiscus sabdariffa L. provides insights into metabolisms of medicinal natural products.</title>
        <authorList>
            <person name="Kim T."/>
        </authorList>
    </citation>
    <scope>NUCLEOTIDE SEQUENCE [LARGE SCALE GENOMIC DNA]</scope>
    <source>
        <strain evidence="2">TK-2024</strain>
        <tissue evidence="2">Old leaves</tissue>
    </source>
</reference>
<accession>A0ABR2C0U5</accession>
<comment type="caution">
    <text evidence="2">The sequence shown here is derived from an EMBL/GenBank/DDBJ whole genome shotgun (WGS) entry which is preliminary data.</text>
</comment>